<keyword evidence="3" id="KW-0804">Transcription</keyword>
<dbReference type="Pfam" id="PF12852">
    <property type="entry name" value="Cupin_6"/>
    <property type="match status" value="1"/>
</dbReference>
<dbReference type="SUPFAM" id="SSF51182">
    <property type="entry name" value="RmlC-like cupins"/>
    <property type="match status" value="1"/>
</dbReference>
<dbReference type="PROSITE" id="PS01124">
    <property type="entry name" value="HTH_ARAC_FAMILY_2"/>
    <property type="match status" value="1"/>
</dbReference>
<evidence type="ECO:0000313" key="6">
    <source>
        <dbReference type="Proteomes" id="UP000618591"/>
    </source>
</evidence>
<dbReference type="InterPro" id="IPR020449">
    <property type="entry name" value="Tscrpt_reg_AraC-type_HTH"/>
</dbReference>
<dbReference type="PRINTS" id="PR00032">
    <property type="entry name" value="HTHARAC"/>
</dbReference>
<feature type="domain" description="HTH araC/xylS-type" evidence="4">
    <location>
        <begin position="202"/>
        <end position="303"/>
    </location>
</feature>
<organism evidence="5 6">
    <name type="scientific">Sphingomonas psychrolutea</name>
    <dbReference type="NCBI Taxonomy" id="1259676"/>
    <lineage>
        <taxon>Bacteria</taxon>
        <taxon>Pseudomonadati</taxon>
        <taxon>Pseudomonadota</taxon>
        <taxon>Alphaproteobacteria</taxon>
        <taxon>Sphingomonadales</taxon>
        <taxon>Sphingomonadaceae</taxon>
        <taxon>Sphingomonas</taxon>
    </lineage>
</organism>
<accession>A0ABQ1G8H9</accession>
<keyword evidence="1" id="KW-0805">Transcription regulation</keyword>
<protein>
    <recommendedName>
        <fullName evidence="4">HTH araC/xylS-type domain-containing protein</fullName>
    </recommendedName>
</protein>
<dbReference type="Gene3D" id="1.10.10.60">
    <property type="entry name" value="Homeodomain-like"/>
    <property type="match status" value="2"/>
</dbReference>
<name>A0ABQ1G8H9_9SPHN</name>
<dbReference type="InterPro" id="IPR018060">
    <property type="entry name" value="HTH_AraC"/>
</dbReference>
<dbReference type="InterPro" id="IPR050204">
    <property type="entry name" value="AraC_XylS_family_regulators"/>
</dbReference>
<evidence type="ECO:0000256" key="2">
    <source>
        <dbReference type="ARBA" id="ARBA00023125"/>
    </source>
</evidence>
<dbReference type="InterPro" id="IPR011051">
    <property type="entry name" value="RmlC_Cupin_sf"/>
</dbReference>
<dbReference type="Pfam" id="PF12833">
    <property type="entry name" value="HTH_18"/>
    <property type="match status" value="1"/>
</dbReference>
<dbReference type="EMBL" id="BMDW01000003">
    <property type="protein sequence ID" value="GGA38810.1"/>
    <property type="molecule type" value="Genomic_DNA"/>
</dbReference>
<dbReference type="InterPro" id="IPR032783">
    <property type="entry name" value="AraC_lig"/>
</dbReference>
<evidence type="ECO:0000259" key="4">
    <source>
        <dbReference type="PROSITE" id="PS01124"/>
    </source>
</evidence>
<dbReference type="SUPFAM" id="SSF46689">
    <property type="entry name" value="Homeodomain-like"/>
    <property type="match status" value="2"/>
</dbReference>
<evidence type="ECO:0000313" key="5">
    <source>
        <dbReference type="EMBL" id="GGA38810.1"/>
    </source>
</evidence>
<keyword evidence="6" id="KW-1185">Reference proteome</keyword>
<dbReference type="InterPro" id="IPR018062">
    <property type="entry name" value="HTH_AraC-typ_CS"/>
</dbReference>
<keyword evidence="2" id="KW-0238">DNA-binding</keyword>
<dbReference type="SMART" id="SM00342">
    <property type="entry name" value="HTH_ARAC"/>
    <property type="match status" value="1"/>
</dbReference>
<evidence type="ECO:0000256" key="1">
    <source>
        <dbReference type="ARBA" id="ARBA00023015"/>
    </source>
</evidence>
<dbReference type="PANTHER" id="PTHR46796:SF13">
    <property type="entry name" value="HTH-TYPE TRANSCRIPTIONAL ACTIVATOR RHAS"/>
    <property type="match status" value="1"/>
</dbReference>
<evidence type="ECO:0000256" key="3">
    <source>
        <dbReference type="ARBA" id="ARBA00023163"/>
    </source>
</evidence>
<dbReference type="PROSITE" id="PS00041">
    <property type="entry name" value="HTH_ARAC_FAMILY_1"/>
    <property type="match status" value="1"/>
</dbReference>
<reference evidence="6" key="1">
    <citation type="journal article" date="2019" name="Int. J. Syst. Evol. Microbiol.">
        <title>The Global Catalogue of Microorganisms (GCM) 10K type strain sequencing project: providing services to taxonomists for standard genome sequencing and annotation.</title>
        <authorList>
            <consortium name="The Broad Institute Genomics Platform"/>
            <consortium name="The Broad Institute Genome Sequencing Center for Infectious Disease"/>
            <person name="Wu L."/>
            <person name="Ma J."/>
        </authorList>
    </citation>
    <scope>NUCLEOTIDE SEQUENCE [LARGE SCALE GENOMIC DNA]</scope>
    <source>
        <strain evidence="6">CGMCC 1.10106</strain>
    </source>
</reference>
<dbReference type="InterPro" id="IPR009057">
    <property type="entry name" value="Homeodomain-like_sf"/>
</dbReference>
<comment type="caution">
    <text evidence="5">The sequence shown here is derived from an EMBL/GenBank/DDBJ whole genome shotgun (WGS) entry which is preliminary data.</text>
</comment>
<dbReference type="RefSeq" id="WP_188445427.1">
    <property type="nucleotide sequence ID" value="NZ_BMDW01000003.1"/>
</dbReference>
<dbReference type="PANTHER" id="PTHR46796">
    <property type="entry name" value="HTH-TYPE TRANSCRIPTIONAL ACTIVATOR RHAS-RELATED"/>
    <property type="match status" value="1"/>
</dbReference>
<proteinExistence type="predicted"/>
<dbReference type="Proteomes" id="UP000618591">
    <property type="component" value="Unassembled WGS sequence"/>
</dbReference>
<gene>
    <name evidence="5" type="ORF">GCM10011395_06420</name>
</gene>
<sequence length="319" mass="33281">MSEPLLDHLLATMDVAVEAFAVCEVRKGLRLVGGASKAIEVHYVLSGTMYLTVPGQAVMVCPPGSVVIVPPGVAQLIAADQQPARDVGAADNCRMTRDGLMLFDAAGGEDGDLRVVCGLVFANISGSFGLLDAVTRPIIEDLSDLAIVQSGYRMMLEEIGGGALGTRALTGALMKVCLVIVLRRHFARAGHGSGVLGTLRDPRLGKAITAVLDKPAALHSVASLASIAGMSRSAFAREFSNTLSMSPMAFVAKTRLHHAAELLRSTKLPVKVIAASIGFASRSHFSRAFASAYGADPSRFRSNGANNAPAVTSDALRAN</sequence>